<dbReference type="Gene3D" id="3.30.530.20">
    <property type="match status" value="1"/>
</dbReference>
<proteinExistence type="predicted"/>
<dbReference type="SUPFAM" id="SSF55961">
    <property type="entry name" value="Bet v1-like"/>
    <property type="match status" value="1"/>
</dbReference>
<sequence length="209" mass="22548">MRPAPPVPASSGLSSQERAAADCRAALTSHPLRMTLAPGESSGAYALHLEFFAPVPVRVAWQAMTDYDAMASYMPDMQRSVVQAVDGDTLRVLQQGSSGVGPLRVSVRTLLDVTLHGHVASWVTVSGDLDTSGQARAEARDGGSVVRYTALLRPRMWLPPLLGPWFLRRQIQRQMTALREHMCVLLGQAAQTARAAPASPTRDVPAPTR</sequence>
<dbReference type="InterPro" id="IPR023393">
    <property type="entry name" value="START-like_dom_sf"/>
</dbReference>
<organism evidence="2 3">
    <name type="scientific">Thiomonas delicata</name>
    <name type="common">Thiomonas cuprina</name>
    <dbReference type="NCBI Taxonomy" id="364030"/>
    <lineage>
        <taxon>Bacteria</taxon>
        <taxon>Pseudomonadati</taxon>
        <taxon>Pseudomonadota</taxon>
        <taxon>Betaproteobacteria</taxon>
        <taxon>Burkholderiales</taxon>
        <taxon>Thiomonas</taxon>
    </lineage>
</organism>
<dbReference type="InterPro" id="IPR019587">
    <property type="entry name" value="Polyketide_cyclase/dehydratase"/>
</dbReference>
<name>A0A238D6R4_THIDL</name>
<dbReference type="AlphaFoldDB" id="A0A238D6R4"/>
<feature type="region of interest" description="Disordered" evidence="1">
    <location>
        <begin position="1"/>
        <end position="20"/>
    </location>
</feature>
<dbReference type="Proteomes" id="UP000214566">
    <property type="component" value="Unassembled WGS sequence"/>
</dbReference>
<dbReference type="Pfam" id="PF10604">
    <property type="entry name" value="Polyketide_cyc2"/>
    <property type="match status" value="1"/>
</dbReference>
<gene>
    <name evidence="2" type="ORF">THIARS_70529</name>
</gene>
<dbReference type="EMBL" id="FLMQ01000056">
    <property type="protein sequence ID" value="SBP88909.1"/>
    <property type="molecule type" value="Genomic_DNA"/>
</dbReference>
<evidence type="ECO:0000313" key="3">
    <source>
        <dbReference type="Proteomes" id="UP000214566"/>
    </source>
</evidence>
<protein>
    <recommendedName>
        <fullName evidence="4">Ribosome association toxin RatA</fullName>
    </recommendedName>
</protein>
<evidence type="ECO:0000313" key="2">
    <source>
        <dbReference type="EMBL" id="SBP88909.1"/>
    </source>
</evidence>
<reference evidence="2 3" key="1">
    <citation type="submission" date="2016-06" db="EMBL/GenBank/DDBJ databases">
        <authorList>
            <person name="Kjaerup R.B."/>
            <person name="Dalgaard T.S."/>
            <person name="Juul-Madsen H.R."/>
        </authorList>
    </citation>
    <scope>NUCLEOTIDE SEQUENCE [LARGE SCALE GENOMIC DNA]</scope>
    <source>
        <strain evidence="2 3">DSM 16361</strain>
    </source>
</reference>
<evidence type="ECO:0008006" key="4">
    <source>
        <dbReference type="Google" id="ProtNLM"/>
    </source>
</evidence>
<keyword evidence="3" id="KW-1185">Reference proteome</keyword>
<evidence type="ECO:0000256" key="1">
    <source>
        <dbReference type="SAM" id="MobiDB-lite"/>
    </source>
</evidence>
<accession>A0A238D6R4</accession>